<feature type="compositionally biased region" description="Basic and acidic residues" evidence="3">
    <location>
        <begin position="150"/>
        <end position="159"/>
    </location>
</feature>
<name>A0A2Z5JNC4_STRAR</name>
<gene>
    <name evidence="5" type="ORF">C5746_39145</name>
</gene>
<dbReference type="AlphaFoldDB" id="A0A2Z5JNC4"/>
<dbReference type="SMART" id="SM00116">
    <property type="entry name" value="CBS"/>
    <property type="match status" value="2"/>
</dbReference>
<protein>
    <recommendedName>
        <fullName evidence="4">CBS domain-containing protein</fullName>
    </recommendedName>
</protein>
<evidence type="ECO:0000313" key="6">
    <source>
        <dbReference type="Proteomes" id="UP000252698"/>
    </source>
</evidence>
<dbReference type="InterPro" id="IPR046342">
    <property type="entry name" value="CBS_dom_sf"/>
</dbReference>
<dbReference type="InterPro" id="IPR000644">
    <property type="entry name" value="CBS_dom"/>
</dbReference>
<dbReference type="Proteomes" id="UP000252698">
    <property type="component" value="Chromosome"/>
</dbReference>
<evidence type="ECO:0000256" key="2">
    <source>
        <dbReference type="PROSITE-ProRule" id="PRU00703"/>
    </source>
</evidence>
<dbReference type="EMBL" id="CP027306">
    <property type="protein sequence ID" value="AXE81950.1"/>
    <property type="molecule type" value="Genomic_DNA"/>
</dbReference>
<evidence type="ECO:0000259" key="4">
    <source>
        <dbReference type="PROSITE" id="PS51371"/>
    </source>
</evidence>
<feature type="domain" description="CBS" evidence="4">
    <location>
        <begin position="28"/>
        <end position="84"/>
    </location>
</feature>
<sequence length="181" mass="19139">MEATMEEQQPRTVHGEQEVLARTVAVVMRTAVVTIDVDETVLVAWELLERSGSRHLLVVHPDGRCAGLLDRADVAVACAAPASSLSGLRAGDLLPARRSALVHVGQTVRHAADLMRCTEADALPVLEEDGRLAGVLTAADIVAALAGRPVQKEPADTRPRAPSTVLPGLPPRRGYRGTAVP</sequence>
<keyword evidence="1 2" id="KW-0129">CBS domain</keyword>
<dbReference type="InterPro" id="IPR051257">
    <property type="entry name" value="Diverse_CBS-Domain"/>
</dbReference>
<dbReference type="PANTHER" id="PTHR43080:SF2">
    <property type="entry name" value="CBS DOMAIN-CONTAINING PROTEIN"/>
    <property type="match status" value="1"/>
</dbReference>
<evidence type="ECO:0000313" key="5">
    <source>
        <dbReference type="EMBL" id="AXE81950.1"/>
    </source>
</evidence>
<feature type="domain" description="CBS" evidence="4">
    <location>
        <begin position="95"/>
        <end position="153"/>
    </location>
</feature>
<dbReference type="KEGG" id="sata:C5746_39145"/>
<dbReference type="Gene3D" id="3.10.580.10">
    <property type="entry name" value="CBS-domain"/>
    <property type="match status" value="2"/>
</dbReference>
<dbReference type="PROSITE" id="PS51371">
    <property type="entry name" value="CBS"/>
    <property type="match status" value="2"/>
</dbReference>
<proteinExistence type="predicted"/>
<evidence type="ECO:0000256" key="1">
    <source>
        <dbReference type="ARBA" id="ARBA00023122"/>
    </source>
</evidence>
<evidence type="ECO:0000256" key="3">
    <source>
        <dbReference type="SAM" id="MobiDB-lite"/>
    </source>
</evidence>
<dbReference type="PANTHER" id="PTHR43080">
    <property type="entry name" value="CBS DOMAIN-CONTAINING PROTEIN CBSX3, MITOCHONDRIAL"/>
    <property type="match status" value="1"/>
</dbReference>
<organism evidence="5 6">
    <name type="scientific">Streptomyces atratus</name>
    <dbReference type="NCBI Taxonomy" id="1893"/>
    <lineage>
        <taxon>Bacteria</taxon>
        <taxon>Bacillati</taxon>
        <taxon>Actinomycetota</taxon>
        <taxon>Actinomycetes</taxon>
        <taxon>Kitasatosporales</taxon>
        <taxon>Streptomycetaceae</taxon>
        <taxon>Streptomyces</taxon>
    </lineage>
</organism>
<feature type="region of interest" description="Disordered" evidence="3">
    <location>
        <begin position="150"/>
        <end position="181"/>
    </location>
</feature>
<dbReference type="SUPFAM" id="SSF54631">
    <property type="entry name" value="CBS-domain pair"/>
    <property type="match status" value="1"/>
</dbReference>
<dbReference type="CDD" id="cd02205">
    <property type="entry name" value="CBS_pair_SF"/>
    <property type="match status" value="1"/>
</dbReference>
<accession>A0A2Z5JNC4</accession>
<reference evidence="5 6" key="1">
    <citation type="journal article" date="2018" name="Front. Microbiol.">
        <title>Genome Sequencing of Streptomyces atratus SCSIOZH16 and Activation Production of Nocardamine via Metabolic Engineering.</title>
        <authorList>
            <person name="Li Y."/>
            <person name="Zhang C."/>
            <person name="Liu C."/>
            <person name="Ju J."/>
            <person name="Ma J."/>
        </authorList>
    </citation>
    <scope>NUCLEOTIDE SEQUENCE [LARGE SCALE GENOMIC DNA]</scope>
    <source>
        <strain evidence="5 6">SCSIO_ZH16</strain>
    </source>
</reference>
<dbReference type="Pfam" id="PF00571">
    <property type="entry name" value="CBS"/>
    <property type="match status" value="2"/>
</dbReference>